<dbReference type="Proteomes" id="UP000790377">
    <property type="component" value="Unassembled WGS sequence"/>
</dbReference>
<proteinExistence type="predicted"/>
<evidence type="ECO:0000313" key="2">
    <source>
        <dbReference type="Proteomes" id="UP000790377"/>
    </source>
</evidence>
<comment type="caution">
    <text evidence="1">The sequence shown here is derived from an EMBL/GenBank/DDBJ whole genome shotgun (WGS) entry which is preliminary data.</text>
</comment>
<reference evidence="1" key="1">
    <citation type="journal article" date="2021" name="New Phytol.">
        <title>Evolutionary innovations through gain and loss of genes in the ectomycorrhizal Boletales.</title>
        <authorList>
            <person name="Wu G."/>
            <person name="Miyauchi S."/>
            <person name="Morin E."/>
            <person name="Kuo A."/>
            <person name="Drula E."/>
            <person name="Varga T."/>
            <person name="Kohler A."/>
            <person name="Feng B."/>
            <person name="Cao Y."/>
            <person name="Lipzen A."/>
            <person name="Daum C."/>
            <person name="Hundley H."/>
            <person name="Pangilinan J."/>
            <person name="Johnson J."/>
            <person name="Barry K."/>
            <person name="LaButti K."/>
            <person name="Ng V."/>
            <person name="Ahrendt S."/>
            <person name="Min B."/>
            <person name="Choi I.G."/>
            <person name="Park H."/>
            <person name="Plett J.M."/>
            <person name="Magnuson J."/>
            <person name="Spatafora J.W."/>
            <person name="Nagy L.G."/>
            <person name="Henrissat B."/>
            <person name="Grigoriev I.V."/>
            <person name="Yang Z.L."/>
            <person name="Xu J."/>
            <person name="Martin F.M."/>
        </authorList>
    </citation>
    <scope>NUCLEOTIDE SEQUENCE</scope>
    <source>
        <strain evidence="1">ATCC 28755</strain>
    </source>
</reference>
<gene>
    <name evidence="1" type="ORF">BJ138DRAFT_1127011</name>
</gene>
<evidence type="ECO:0000313" key="1">
    <source>
        <dbReference type="EMBL" id="KAH7910261.1"/>
    </source>
</evidence>
<name>A0ACB8AB60_9AGAM</name>
<keyword evidence="2" id="KW-1185">Reference proteome</keyword>
<organism evidence="1 2">
    <name type="scientific">Hygrophoropsis aurantiaca</name>
    <dbReference type="NCBI Taxonomy" id="72124"/>
    <lineage>
        <taxon>Eukaryota</taxon>
        <taxon>Fungi</taxon>
        <taxon>Dikarya</taxon>
        <taxon>Basidiomycota</taxon>
        <taxon>Agaricomycotina</taxon>
        <taxon>Agaricomycetes</taxon>
        <taxon>Agaricomycetidae</taxon>
        <taxon>Boletales</taxon>
        <taxon>Coniophorineae</taxon>
        <taxon>Hygrophoropsidaceae</taxon>
        <taxon>Hygrophoropsis</taxon>
    </lineage>
</organism>
<protein>
    <submittedName>
        <fullName evidence="1">Uncharacterized protein</fullName>
    </submittedName>
</protein>
<sequence>MQEAASSSTNRTPPPPPPRQPASTTHIPPSFARPDLDPNHRPRTAPPPQQTRPQSQYRPYVPPQRSPPPPRPQQSARPTSATYGNRTNLNVPPQQPRSRTSSVPPAPPPQPATPPAPTPTLDELLLMSSERISALSIGTLKAILWDNHVNARLILEKGDLVIKVNTLIDDERRERERKRREDEAEEERERLAKMEAEEQARFREEEARMEQERREAEPNNDPPNLDTEMSEDIHTSGEETVPPQPIPKTIPKPSMSAAAAERHGLCVICQDEEANIAIVDCGSSVDQASKATTDTFVTALVFNAAVFGIEIGVFTLLRPYFKNIYEPRTLVPVTKDRVKPLLTGMFTWPIAVFKADYKDILDVNGPDAYLFVRFLRMIIRILLPIWIISWAVLLPVTAAGTSSTGATGLDRFNFGNIPKNQQSRYAAHIILVWLFTFWVFWNIRYEMKHFITTRHLHLISPGHSKSTQANTVLVTGIPAKFLTEQALRQLYSHLPGGVKKVWINRDLKDLPALYDRRLAASGKLESAETSLLATAAKIRATELKKAGKSGKVAESAGFEGDSERDITLAERLVPRGQRPSHRLPAGFMPFSLPLIGKQVDTIDWCRNEIVTMTRLLTEGRNTLHTESPLPASEESKAKGQTDQEGQQVYAPLNSAFVTFNQQIAAHQAAQTLTHHEPYRMYDKHVEVAPEDVIWGNLGMNPYEKRIRMVISYSITAALIIFWSIPVAFVGIISNINGLCVKEKWLAWLCEIPAPVLGIIQGILPPVLLAVLMMLLPIVLRLLGQFEGIPTKSGLELSLMTRYFIFQVIHSFLIVTLASGVFAALPSIISNPTSVAGLLAQYLPLASTFFITYILLQGLSGVGGGFLAAVQLIIYYVKLVLLGSTPRSVYDIKYGPRTVAWGTLFPSITLLVVISLAYSIISPIINGFACAAFFAFYMMYKYLFLYQYTQPKATDTGGLFFPKAMQHIFVGLYVQQICLCALFFLVSDENGKRSAVPEGVLMVVLIIFTAAFNIIIDNSYGPLIHSLPLSLADKTYRDPNAVSDTRLADSGESKSKVGERHTSLNTNDSTSPISPVDKKHGSTSSDDGAAGESGDYMHVPGDHVDYGFEHPAASRPQRIVWIPNDQLGLGREEVTVNRGDGVLASTAGATMDAKGNVAIDAPPPDLGRV</sequence>
<dbReference type="EMBL" id="MU267720">
    <property type="protein sequence ID" value="KAH7910261.1"/>
    <property type="molecule type" value="Genomic_DNA"/>
</dbReference>
<accession>A0ACB8AB60</accession>